<dbReference type="InterPro" id="IPR039420">
    <property type="entry name" value="WalR-like"/>
</dbReference>
<accession>A0A918PNN8</accession>
<keyword evidence="2" id="KW-0902">Two-component regulatory system</keyword>
<dbReference type="InterPro" id="IPR001867">
    <property type="entry name" value="OmpR/PhoB-type_DNA-bd"/>
</dbReference>
<evidence type="ECO:0000256" key="2">
    <source>
        <dbReference type="ARBA" id="ARBA00023012"/>
    </source>
</evidence>
<keyword evidence="4 7" id="KW-0238">DNA-binding</keyword>
<dbReference type="PANTHER" id="PTHR48111">
    <property type="entry name" value="REGULATOR OF RPOS"/>
    <property type="match status" value="1"/>
</dbReference>
<dbReference type="Proteomes" id="UP000622166">
    <property type="component" value="Unassembled WGS sequence"/>
</dbReference>
<proteinExistence type="predicted"/>
<dbReference type="FunFam" id="1.10.10.10:FF:000018">
    <property type="entry name" value="DNA-binding response regulator ResD"/>
    <property type="match status" value="1"/>
</dbReference>
<feature type="DNA-binding region" description="OmpR/PhoB-type" evidence="7">
    <location>
        <begin position="129"/>
        <end position="228"/>
    </location>
</feature>
<dbReference type="Pfam" id="PF00486">
    <property type="entry name" value="Trans_reg_C"/>
    <property type="match status" value="1"/>
</dbReference>
<dbReference type="InterPro" id="IPR016032">
    <property type="entry name" value="Sig_transdc_resp-reg_C-effctor"/>
</dbReference>
<keyword evidence="5" id="KW-0804">Transcription</keyword>
<dbReference type="GO" id="GO:0000156">
    <property type="term" value="F:phosphorelay response regulator activity"/>
    <property type="evidence" value="ECO:0007669"/>
    <property type="project" value="TreeGrafter"/>
</dbReference>
<dbReference type="SMART" id="SM00862">
    <property type="entry name" value="Trans_reg_C"/>
    <property type="match status" value="1"/>
</dbReference>
<evidence type="ECO:0000313" key="11">
    <source>
        <dbReference type="Proteomes" id="UP000622166"/>
    </source>
</evidence>
<evidence type="ECO:0000259" key="8">
    <source>
        <dbReference type="PROSITE" id="PS50110"/>
    </source>
</evidence>
<dbReference type="Gene3D" id="3.40.50.2300">
    <property type="match status" value="1"/>
</dbReference>
<dbReference type="Pfam" id="PF00072">
    <property type="entry name" value="Response_reg"/>
    <property type="match status" value="1"/>
</dbReference>
<sequence>MPRVLIIEDDRAVREGLRLALRRQGHEVAAAATGEDGLEQLRSFRPDAVILDLMLPGMPGLEVCRRIRTHEQVPIIMATARGDDADVVVGLEAGADDYVVKPVRARVLDARVRAVLRRAGGPPVGHGAPRTEHYGDLAVDRAGLTVTHRGTPVALAPSELRLLLTLSASPGQVFSRQQLLEAVWEHSYHGDARLVDACVKRLRAKLGESSERPRYVHTVRGFGYRFGVRHETRSEVR</sequence>
<dbReference type="SUPFAM" id="SSF46894">
    <property type="entry name" value="C-terminal effector domain of the bipartite response regulators"/>
    <property type="match status" value="1"/>
</dbReference>
<evidence type="ECO:0000256" key="4">
    <source>
        <dbReference type="ARBA" id="ARBA00023125"/>
    </source>
</evidence>
<dbReference type="GO" id="GO:0000976">
    <property type="term" value="F:transcription cis-regulatory region binding"/>
    <property type="evidence" value="ECO:0007669"/>
    <property type="project" value="TreeGrafter"/>
</dbReference>
<evidence type="ECO:0000256" key="5">
    <source>
        <dbReference type="ARBA" id="ARBA00023163"/>
    </source>
</evidence>
<comment type="caution">
    <text evidence="10">The sequence shown here is derived from an EMBL/GenBank/DDBJ whole genome shotgun (WGS) entry which is preliminary data.</text>
</comment>
<dbReference type="SUPFAM" id="SSF52172">
    <property type="entry name" value="CheY-like"/>
    <property type="match status" value="1"/>
</dbReference>
<gene>
    <name evidence="10" type="ORF">GCM10010365_41730</name>
</gene>
<dbReference type="Gene3D" id="1.10.10.10">
    <property type="entry name" value="Winged helix-like DNA-binding domain superfamily/Winged helix DNA-binding domain"/>
    <property type="match status" value="1"/>
</dbReference>
<organism evidence="10 11">
    <name type="scientific">Streptomyces poonensis</name>
    <dbReference type="NCBI Taxonomy" id="68255"/>
    <lineage>
        <taxon>Bacteria</taxon>
        <taxon>Bacillati</taxon>
        <taxon>Actinomycetota</taxon>
        <taxon>Actinomycetes</taxon>
        <taxon>Kitasatosporales</taxon>
        <taxon>Streptomycetaceae</taxon>
        <taxon>Streptomyces</taxon>
    </lineage>
</organism>
<dbReference type="AlphaFoldDB" id="A0A918PNN8"/>
<evidence type="ECO:0000313" key="10">
    <source>
        <dbReference type="EMBL" id="GGZ17538.1"/>
    </source>
</evidence>
<keyword evidence="3" id="KW-0805">Transcription regulation</keyword>
<keyword evidence="11" id="KW-1185">Reference proteome</keyword>
<dbReference type="CDD" id="cd00383">
    <property type="entry name" value="trans_reg_C"/>
    <property type="match status" value="1"/>
</dbReference>
<name>A0A918PNN8_9ACTN</name>
<keyword evidence="1 6" id="KW-0597">Phosphoprotein</keyword>
<dbReference type="InterPro" id="IPR001789">
    <property type="entry name" value="Sig_transdc_resp-reg_receiver"/>
</dbReference>
<evidence type="ECO:0000256" key="7">
    <source>
        <dbReference type="PROSITE-ProRule" id="PRU01091"/>
    </source>
</evidence>
<dbReference type="GO" id="GO:0006355">
    <property type="term" value="P:regulation of DNA-templated transcription"/>
    <property type="evidence" value="ECO:0007669"/>
    <property type="project" value="InterPro"/>
</dbReference>
<dbReference type="GO" id="GO:0032993">
    <property type="term" value="C:protein-DNA complex"/>
    <property type="evidence" value="ECO:0007669"/>
    <property type="project" value="TreeGrafter"/>
</dbReference>
<evidence type="ECO:0000259" key="9">
    <source>
        <dbReference type="PROSITE" id="PS51755"/>
    </source>
</evidence>
<reference evidence="10" key="2">
    <citation type="submission" date="2020-09" db="EMBL/GenBank/DDBJ databases">
        <authorList>
            <person name="Sun Q."/>
            <person name="Ohkuma M."/>
        </authorList>
    </citation>
    <scope>NUCLEOTIDE SEQUENCE</scope>
    <source>
        <strain evidence="10">JCM 4815</strain>
    </source>
</reference>
<evidence type="ECO:0000256" key="1">
    <source>
        <dbReference type="ARBA" id="ARBA00022553"/>
    </source>
</evidence>
<dbReference type="InterPro" id="IPR036388">
    <property type="entry name" value="WH-like_DNA-bd_sf"/>
</dbReference>
<evidence type="ECO:0000256" key="6">
    <source>
        <dbReference type="PROSITE-ProRule" id="PRU00169"/>
    </source>
</evidence>
<feature type="domain" description="OmpR/PhoB-type" evidence="9">
    <location>
        <begin position="129"/>
        <end position="228"/>
    </location>
</feature>
<dbReference type="GO" id="GO:0005829">
    <property type="term" value="C:cytosol"/>
    <property type="evidence" value="ECO:0007669"/>
    <property type="project" value="TreeGrafter"/>
</dbReference>
<dbReference type="EMBL" id="BMVW01000008">
    <property type="protein sequence ID" value="GGZ17538.1"/>
    <property type="molecule type" value="Genomic_DNA"/>
</dbReference>
<dbReference type="RefSeq" id="WP_189861309.1">
    <property type="nucleotide sequence ID" value="NZ_BMVW01000008.1"/>
</dbReference>
<feature type="domain" description="Response regulatory" evidence="8">
    <location>
        <begin position="3"/>
        <end position="116"/>
    </location>
</feature>
<dbReference type="PANTHER" id="PTHR48111:SF21">
    <property type="entry name" value="DNA-BINDING DUAL MASTER TRANSCRIPTIONAL REGULATOR RPAA"/>
    <property type="match status" value="1"/>
</dbReference>
<dbReference type="CDD" id="cd17574">
    <property type="entry name" value="REC_OmpR"/>
    <property type="match status" value="1"/>
</dbReference>
<dbReference type="PROSITE" id="PS51755">
    <property type="entry name" value="OMPR_PHOB"/>
    <property type="match status" value="1"/>
</dbReference>
<dbReference type="FunFam" id="3.40.50.2300:FF:000034">
    <property type="entry name" value="DNA-binding response OmpR family regulator"/>
    <property type="match status" value="1"/>
</dbReference>
<protein>
    <submittedName>
        <fullName evidence="10">DNA-binding response regulator</fullName>
    </submittedName>
</protein>
<feature type="modified residue" description="4-aspartylphosphate" evidence="6">
    <location>
        <position position="52"/>
    </location>
</feature>
<reference evidence="10" key="1">
    <citation type="journal article" date="2014" name="Int. J. Syst. Evol. Microbiol.">
        <title>Complete genome sequence of Corynebacterium casei LMG S-19264T (=DSM 44701T), isolated from a smear-ripened cheese.</title>
        <authorList>
            <consortium name="US DOE Joint Genome Institute (JGI-PGF)"/>
            <person name="Walter F."/>
            <person name="Albersmeier A."/>
            <person name="Kalinowski J."/>
            <person name="Ruckert C."/>
        </authorList>
    </citation>
    <scope>NUCLEOTIDE SEQUENCE</scope>
    <source>
        <strain evidence="10">JCM 4815</strain>
    </source>
</reference>
<dbReference type="SMART" id="SM00448">
    <property type="entry name" value="REC"/>
    <property type="match status" value="1"/>
</dbReference>
<dbReference type="Gene3D" id="6.10.250.690">
    <property type="match status" value="1"/>
</dbReference>
<dbReference type="InterPro" id="IPR011006">
    <property type="entry name" value="CheY-like_superfamily"/>
</dbReference>
<dbReference type="PROSITE" id="PS50110">
    <property type="entry name" value="RESPONSE_REGULATORY"/>
    <property type="match status" value="1"/>
</dbReference>
<evidence type="ECO:0000256" key="3">
    <source>
        <dbReference type="ARBA" id="ARBA00023015"/>
    </source>
</evidence>